<dbReference type="Proteomes" id="UP000383932">
    <property type="component" value="Unassembled WGS sequence"/>
</dbReference>
<gene>
    <name evidence="2" type="ORF">CTheo_4847</name>
</gene>
<proteinExistence type="predicted"/>
<dbReference type="PROSITE" id="PS50097">
    <property type="entry name" value="BTB"/>
    <property type="match status" value="1"/>
</dbReference>
<dbReference type="EMBL" id="SSOP01000092">
    <property type="protein sequence ID" value="KAB5591733.1"/>
    <property type="molecule type" value="Genomic_DNA"/>
</dbReference>
<reference evidence="2 3" key="1">
    <citation type="journal article" date="2019" name="Fungal Biol. Biotechnol.">
        <title>Draft genome sequence of fastidious pathogen Ceratobasidium theobromae, which causes vascular-streak dieback in Theobroma cacao.</title>
        <authorList>
            <person name="Ali S.S."/>
            <person name="Asman A."/>
            <person name="Shao J."/>
            <person name="Firmansyah A.P."/>
            <person name="Susilo A.W."/>
            <person name="Rosmana A."/>
            <person name="McMahon P."/>
            <person name="Junaid M."/>
            <person name="Guest D."/>
            <person name="Kheng T.Y."/>
            <person name="Meinhardt L.W."/>
            <person name="Bailey B.A."/>
        </authorList>
    </citation>
    <scope>NUCLEOTIDE SEQUENCE [LARGE SCALE GENOMIC DNA]</scope>
    <source>
        <strain evidence="2 3">CT2</strain>
    </source>
</reference>
<dbReference type="OrthoDB" id="3265815at2759"/>
<keyword evidence="3" id="KW-1185">Reference proteome</keyword>
<dbReference type="InterPro" id="IPR000210">
    <property type="entry name" value="BTB/POZ_dom"/>
</dbReference>
<comment type="caution">
    <text evidence="2">The sequence shown here is derived from an EMBL/GenBank/DDBJ whole genome shotgun (WGS) entry which is preliminary data.</text>
</comment>
<accession>A0A5N5QJM5</accession>
<evidence type="ECO:0000313" key="3">
    <source>
        <dbReference type="Proteomes" id="UP000383932"/>
    </source>
</evidence>
<protein>
    <recommendedName>
        <fullName evidence="1">BTB domain-containing protein</fullName>
    </recommendedName>
</protein>
<name>A0A5N5QJM5_9AGAM</name>
<dbReference type="AlphaFoldDB" id="A0A5N5QJM5"/>
<feature type="domain" description="BTB" evidence="1">
    <location>
        <begin position="44"/>
        <end position="128"/>
    </location>
</feature>
<sequence>MPFRKTTSVSSHAAPSTPVPNVTGDILISISTRFNLESADIQDSDLVLVSRDSVYFYAHRTILLRHSSNCFGSLIPRAVEDELQVDVSEASSGLKSTGIHIFVSTEHSADVLNVVLHAIYKLSVQTYRPSPTTLRAATKALLNFGYDLEHVFSPHSEMFMLFLQAGVAEPLAMYALAAEHSLEHLAVAVSTFTLSVSPSEITDELAVQMGPIYLRRLFFLHLGRADALKRLLYPPPEPHPAYPDPNCGPEIQSAMSRIWALACASVVVENNPNNLAAVFTPLSAQLQCARCRQTLQERVTTLINDWSSIKCTI</sequence>
<organism evidence="2 3">
    <name type="scientific">Ceratobasidium theobromae</name>
    <dbReference type="NCBI Taxonomy" id="1582974"/>
    <lineage>
        <taxon>Eukaryota</taxon>
        <taxon>Fungi</taxon>
        <taxon>Dikarya</taxon>
        <taxon>Basidiomycota</taxon>
        <taxon>Agaricomycotina</taxon>
        <taxon>Agaricomycetes</taxon>
        <taxon>Cantharellales</taxon>
        <taxon>Ceratobasidiaceae</taxon>
        <taxon>Ceratobasidium</taxon>
    </lineage>
</organism>
<evidence type="ECO:0000259" key="1">
    <source>
        <dbReference type="PROSITE" id="PS50097"/>
    </source>
</evidence>
<evidence type="ECO:0000313" key="2">
    <source>
        <dbReference type="EMBL" id="KAB5591733.1"/>
    </source>
</evidence>